<organism evidence="2 3">
    <name type="scientific">Companilactobacillus nodensis DSM 19682 = JCM 14932 = NBRC 107160</name>
    <dbReference type="NCBI Taxonomy" id="1423775"/>
    <lineage>
        <taxon>Bacteria</taxon>
        <taxon>Bacillati</taxon>
        <taxon>Bacillota</taxon>
        <taxon>Bacilli</taxon>
        <taxon>Lactobacillales</taxon>
        <taxon>Lactobacillaceae</taxon>
        <taxon>Companilactobacillus</taxon>
    </lineage>
</organism>
<dbReference type="EMBL" id="AZDZ01000008">
    <property type="protein sequence ID" value="KRK80151.1"/>
    <property type="molecule type" value="Genomic_DNA"/>
</dbReference>
<dbReference type="PANTHER" id="PTHR42850:SF4">
    <property type="entry name" value="ZINC-DEPENDENT ENDOPOLYPHOSPHATASE"/>
    <property type="match status" value="1"/>
</dbReference>
<dbReference type="InterPro" id="IPR029052">
    <property type="entry name" value="Metallo-depent_PP-like"/>
</dbReference>
<keyword evidence="3" id="KW-1185">Reference proteome</keyword>
<dbReference type="InterPro" id="IPR004843">
    <property type="entry name" value="Calcineurin-like_PHP"/>
</dbReference>
<accession>A0A0R1KLQ9</accession>
<name>A0A0R1KLQ9_9LACO</name>
<dbReference type="GO" id="GO:0005737">
    <property type="term" value="C:cytoplasm"/>
    <property type="evidence" value="ECO:0007669"/>
    <property type="project" value="TreeGrafter"/>
</dbReference>
<dbReference type="PANTHER" id="PTHR42850">
    <property type="entry name" value="METALLOPHOSPHOESTERASE"/>
    <property type="match status" value="1"/>
</dbReference>
<dbReference type="STRING" id="1423775.FD03_GL000032"/>
<dbReference type="AlphaFoldDB" id="A0A0R1KLQ9"/>
<dbReference type="RefSeq" id="WP_025025064.1">
    <property type="nucleotide sequence ID" value="NZ_AZDZ01000008.1"/>
</dbReference>
<reference evidence="2 3" key="1">
    <citation type="journal article" date="2015" name="Genome Announc.">
        <title>Expanding the biotechnology potential of lactobacilli through comparative genomics of 213 strains and associated genera.</title>
        <authorList>
            <person name="Sun Z."/>
            <person name="Harris H.M."/>
            <person name="McCann A."/>
            <person name="Guo C."/>
            <person name="Argimon S."/>
            <person name="Zhang W."/>
            <person name="Yang X."/>
            <person name="Jeffery I.B."/>
            <person name="Cooney J.C."/>
            <person name="Kagawa T.F."/>
            <person name="Liu W."/>
            <person name="Song Y."/>
            <person name="Salvetti E."/>
            <person name="Wrobel A."/>
            <person name="Rasinkangas P."/>
            <person name="Parkhill J."/>
            <person name="Rea M.C."/>
            <person name="O'Sullivan O."/>
            <person name="Ritari J."/>
            <person name="Douillard F.P."/>
            <person name="Paul Ross R."/>
            <person name="Yang R."/>
            <person name="Briner A.E."/>
            <person name="Felis G.E."/>
            <person name="de Vos W.M."/>
            <person name="Barrangou R."/>
            <person name="Klaenhammer T.R."/>
            <person name="Caufield P.W."/>
            <person name="Cui Y."/>
            <person name="Zhang H."/>
            <person name="O'Toole P.W."/>
        </authorList>
    </citation>
    <scope>NUCLEOTIDE SEQUENCE [LARGE SCALE GENOMIC DNA]</scope>
    <source>
        <strain evidence="2 3">DSM 19682</strain>
    </source>
</reference>
<dbReference type="InterPro" id="IPR050126">
    <property type="entry name" value="Ap4A_hydrolase"/>
</dbReference>
<sequence length="259" mass="29265">MGIYIGLGDLHGQVGTLDRLKTVQSQYPTAVTVFMGDYIDSFGDNHGFELLEKIHDMQVTDPTHTIVLMGNHEQAALSFFYDSDNAWLSFGGDSTLEAVTDNFDIEQARLSVLDNHFDLLDWMEQMPMTYTAGKLCFVHAGLDMNLDDPIRDTSDYDRLWSRASYWYDPHEWGTFDKNKLNFSIITGHTANGKIMGRYFNEEKPDKEESDRSPIYAIQYPGEMPRYLMDGGVGEGDPKLLGNIGVFDSETGLLIDALED</sequence>
<dbReference type="PATRIC" id="fig|1423775.4.peg.31"/>
<proteinExistence type="predicted"/>
<dbReference type="Proteomes" id="UP000051248">
    <property type="component" value="Unassembled WGS sequence"/>
</dbReference>
<evidence type="ECO:0000313" key="2">
    <source>
        <dbReference type="EMBL" id="KRK80151.1"/>
    </source>
</evidence>
<dbReference type="OrthoDB" id="384253at2"/>
<gene>
    <name evidence="2" type="ORF">FD03_GL000032</name>
</gene>
<dbReference type="Gene3D" id="3.60.21.10">
    <property type="match status" value="1"/>
</dbReference>
<protein>
    <submittedName>
        <fullName evidence="2">Diadenosine tetraphosphatase related serine threonine protein phosphatase</fullName>
    </submittedName>
</protein>
<dbReference type="eggNOG" id="COG0639">
    <property type="taxonomic scope" value="Bacteria"/>
</dbReference>
<dbReference type="GO" id="GO:0016791">
    <property type="term" value="F:phosphatase activity"/>
    <property type="evidence" value="ECO:0007669"/>
    <property type="project" value="TreeGrafter"/>
</dbReference>
<feature type="domain" description="Calcineurin-like phosphoesterase" evidence="1">
    <location>
        <begin position="7"/>
        <end position="192"/>
    </location>
</feature>
<dbReference type="GO" id="GO:0008803">
    <property type="term" value="F:bis(5'-nucleosyl)-tetraphosphatase (symmetrical) activity"/>
    <property type="evidence" value="ECO:0007669"/>
    <property type="project" value="TreeGrafter"/>
</dbReference>
<comment type="caution">
    <text evidence="2">The sequence shown here is derived from an EMBL/GenBank/DDBJ whole genome shotgun (WGS) entry which is preliminary data.</text>
</comment>
<evidence type="ECO:0000259" key="1">
    <source>
        <dbReference type="Pfam" id="PF00149"/>
    </source>
</evidence>
<dbReference type="Pfam" id="PF00149">
    <property type="entry name" value="Metallophos"/>
    <property type="match status" value="1"/>
</dbReference>
<evidence type="ECO:0000313" key="3">
    <source>
        <dbReference type="Proteomes" id="UP000051248"/>
    </source>
</evidence>
<dbReference type="SUPFAM" id="SSF56300">
    <property type="entry name" value="Metallo-dependent phosphatases"/>
    <property type="match status" value="1"/>
</dbReference>
<dbReference type="GO" id="GO:0110154">
    <property type="term" value="P:RNA decapping"/>
    <property type="evidence" value="ECO:0007669"/>
    <property type="project" value="TreeGrafter"/>
</dbReference>